<name>A0ABT4B4S0_9ACTN</name>
<reference evidence="1" key="1">
    <citation type="submission" date="2022-11" db="EMBL/GenBank/DDBJ databases">
        <authorList>
            <person name="Somphong A."/>
            <person name="Phongsopitanun W."/>
        </authorList>
    </citation>
    <scope>NUCLEOTIDE SEQUENCE</scope>
    <source>
        <strain evidence="1">Pm04-4</strain>
    </source>
</reference>
<organism evidence="1 2">
    <name type="scientific">Paractinoplanes pyxinae</name>
    <dbReference type="NCBI Taxonomy" id="2997416"/>
    <lineage>
        <taxon>Bacteria</taxon>
        <taxon>Bacillati</taxon>
        <taxon>Actinomycetota</taxon>
        <taxon>Actinomycetes</taxon>
        <taxon>Micromonosporales</taxon>
        <taxon>Micromonosporaceae</taxon>
        <taxon>Paractinoplanes</taxon>
    </lineage>
</organism>
<dbReference type="Proteomes" id="UP001151002">
    <property type="component" value="Unassembled WGS sequence"/>
</dbReference>
<comment type="caution">
    <text evidence="1">The sequence shown here is derived from an EMBL/GenBank/DDBJ whole genome shotgun (WGS) entry which is preliminary data.</text>
</comment>
<gene>
    <name evidence="1" type="ORF">OWR29_26110</name>
</gene>
<proteinExistence type="predicted"/>
<dbReference type="EMBL" id="JAPNTZ010000009">
    <property type="protein sequence ID" value="MCY1141486.1"/>
    <property type="molecule type" value="Genomic_DNA"/>
</dbReference>
<sequence>MSTAAWLRAVTRAAQTPLPPPAAVNDGDRPAAMAGLDPITAPADADIVAAALAHARDTSADRESRLLWGRYAYHNARTLFGDLHPAAVAASRIYQRILAEQQFTFDAVRVAQQRLHAFERARDQVQTLTSRCSYATALHRDGDCEQAEQQTALALRTWWASPHGLGHSAMVLLSAAAIRAGCGRTRTAVTTLVDHAAHLAHLDGSCRRMAARWLATIATTHPQQCQYTSAAASPDRDVLQQQVFWLSVLQTPQLHQRRSLDHQTGQIS</sequence>
<evidence type="ECO:0000313" key="1">
    <source>
        <dbReference type="EMBL" id="MCY1141486.1"/>
    </source>
</evidence>
<evidence type="ECO:0000313" key="2">
    <source>
        <dbReference type="Proteomes" id="UP001151002"/>
    </source>
</evidence>
<accession>A0ABT4B4S0</accession>
<protein>
    <submittedName>
        <fullName evidence="1">Uncharacterized protein</fullName>
    </submittedName>
</protein>
<dbReference type="RefSeq" id="WP_267565869.1">
    <property type="nucleotide sequence ID" value="NZ_JAPNTZ010000009.1"/>
</dbReference>
<keyword evidence="2" id="KW-1185">Reference proteome</keyword>